<comment type="caution">
    <text evidence="7">The sequence shown here is derived from an EMBL/GenBank/DDBJ whole genome shotgun (WGS) entry which is preliminary data.</text>
</comment>
<dbReference type="GO" id="GO:0005737">
    <property type="term" value="C:cytoplasm"/>
    <property type="evidence" value="ECO:0007669"/>
    <property type="project" value="UniProtKB-SubCell"/>
</dbReference>
<comment type="similarity">
    <text evidence="5 6">Belongs to the RNA methyltransferase RlmH family.</text>
</comment>
<accession>A0A841C8V5</accession>
<keyword evidence="8" id="KW-1185">Reference proteome</keyword>
<keyword evidence="4 6" id="KW-0949">S-adenosyl-L-methionine</keyword>
<dbReference type="GO" id="GO:0070038">
    <property type="term" value="F:rRNA (pseudouridine-N3-)-methyltransferase activity"/>
    <property type="evidence" value="ECO:0007669"/>
    <property type="project" value="UniProtKB-UniRule"/>
</dbReference>
<reference evidence="7 8" key="1">
    <citation type="submission" date="2020-08" db="EMBL/GenBank/DDBJ databases">
        <title>Genomic Encyclopedia of Type Strains, Phase IV (KMG-IV): sequencing the most valuable type-strain genomes for metagenomic binning, comparative biology and taxonomic classification.</title>
        <authorList>
            <person name="Goeker M."/>
        </authorList>
    </citation>
    <scope>NUCLEOTIDE SEQUENCE [LARGE SCALE GENOMIC DNA]</scope>
    <source>
        <strain evidence="7 8">DSM 14925</strain>
    </source>
</reference>
<comment type="subcellular location">
    <subcellularLocation>
        <location evidence="6">Cytoplasm</location>
    </subcellularLocation>
</comment>
<dbReference type="EC" id="2.1.1.177" evidence="6"/>
<feature type="binding site" evidence="6">
    <location>
        <position position="76"/>
    </location>
    <ligand>
        <name>S-adenosyl-L-methionine</name>
        <dbReference type="ChEBI" id="CHEBI:59789"/>
    </ligand>
</feature>
<evidence type="ECO:0000256" key="2">
    <source>
        <dbReference type="ARBA" id="ARBA00022603"/>
    </source>
</evidence>
<dbReference type="InterPro" id="IPR003742">
    <property type="entry name" value="RlmH-like"/>
</dbReference>
<comment type="function">
    <text evidence="6">Specifically methylates the pseudouridine at position 1915 (m3Psi1915) in 23S rRNA.</text>
</comment>
<keyword evidence="2 6" id="KW-0489">Methyltransferase</keyword>
<feature type="binding site" evidence="6">
    <location>
        <position position="108"/>
    </location>
    <ligand>
        <name>S-adenosyl-L-methionine</name>
        <dbReference type="ChEBI" id="CHEBI:59789"/>
    </ligand>
</feature>
<dbReference type="RefSeq" id="WP_183539340.1">
    <property type="nucleotide sequence ID" value="NZ_DASWOY010000027.1"/>
</dbReference>
<evidence type="ECO:0000313" key="8">
    <source>
        <dbReference type="Proteomes" id="UP000562464"/>
    </source>
</evidence>
<evidence type="ECO:0000313" key="7">
    <source>
        <dbReference type="EMBL" id="MBB5887829.1"/>
    </source>
</evidence>
<gene>
    <name evidence="6" type="primary">rlmH</name>
    <name evidence="7" type="ORF">HNQ37_000706</name>
</gene>
<evidence type="ECO:0000256" key="3">
    <source>
        <dbReference type="ARBA" id="ARBA00022679"/>
    </source>
</evidence>
<dbReference type="NCBIfam" id="TIGR00246">
    <property type="entry name" value="tRNA_RlmH_YbeA"/>
    <property type="match status" value="1"/>
</dbReference>
<dbReference type="PANTHER" id="PTHR33603">
    <property type="entry name" value="METHYLTRANSFERASE"/>
    <property type="match status" value="1"/>
</dbReference>
<dbReference type="PIRSF" id="PIRSF004505">
    <property type="entry name" value="MT_bac"/>
    <property type="match status" value="1"/>
</dbReference>
<organism evidence="7 8">
    <name type="scientific">Lactovum miscens</name>
    <dbReference type="NCBI Taxonomy" id="190387"/>
    <lineage>
        <taxon>Bacteria</taxon>
        <taxon>Bacillati</taxon>
        <taxon>Bacillota</taxon>
        <taxon>Bacilli</taxon>
        <taxon>Lactobacillales</taxon>
        <taxon>Streptococcaceae</taxon>
        <taxon>Lactovum</taxon>
    </lineage>
</organism>
<evidence type="ECO:0000256" key="5">
    <source>
        <dbReference type="ARBA" id="ARBA00038303"/>
    </source>
</evidence>
<dbReference type="AlphaFoldDB" id="A0A841C8V5"/>
<dbReference type="SUPFAM" id="SSF75217">
    <property type="entry name" value="alpha/beta knot"/>
    <property type="match status" value="1"/>
</dbReference>
<evidence type="ECO:0000256" key="4">
    <source>
        <dbReference type="ARBA" id="ARBA00022691"/>
    </source>
</evidence>
<dbReference type="CDD" id="cd18081">
    <property type="entry name" value="RlmH-like"/>
    <property type="match status" value="1"/>
</dbReference>
<sequence length="159" mass="18050">MKCKIIALGKLKEAYLRAGIEEYKKRMQAFGGLEIIELIDERIPENPSDKEILAIKNREGKKVLSIIKNDEKVIALTLDGMPLTSESLLEKMNEWVTYGASNITFLIGGSLGLSDEVQNRADLKLNFGRMTLPHQLMRLVLAEQIYRVNMINRGSTYHK</sequence>
<comment type="catalytic activity">
    <reaction evidence="6">
        <text>pseudouridine(1915) in 23S rRNA + S-adenosyl-L-methionine = N(3)-methylpseudouridine(1915) in 23S rRNA + S-adenosyl-L-homocysteine + H(+)</text>
        <dbReference type="Rhea" id="RHEA:42752"/>
        <dbReference type="Rhea" id="RHEA-COMP:10221"/>
        <dbReference type="Rhea" id="RHEA-COMP:10222"/>
        <dbReference type="ChEBI" id="CHEBI:15378"/>
        <dbReference type="ChEBI" id="CHEBI:57856"/>
        <dbReference type="ChEBI" id="CHEBI:59789"/>
        <dbReference type="ChEBI" id="CHEBI:65314"/>
        <dbReference type="ChEBI" id="CHEBI:74486"/>
        <dbReference type="EC" id="2.1.1.177"/>
    </reaction>
</comment>
<dbReference type="InterPro" id="IPR029028">
    <property type="entry name" value="Alpha/beta_knot_MTases"/>
</dbReference>
<keyword evidence="3 6" id="KW-0808">Transferase</keyword>
<dbReference type="PANTHER" id="PTHR33603:SF1">
    <property type="entry name" value="RIBOSOMAL RNA LARGE SUBUNIT METHYLTRANSFERASE H"/>
    <property type="match status" value="1"/>
</dbReference>
<proteinExistence type="inferred from homology"/>
<keyword evidence="6" id="KW-0963">Cytoplasm</keyword>
<dbReference type="EMBL" id="JACHHV010000008">
    <property type="protein sequence ID" value="MBB5887829.1"/>
    <property type="molecule type" value="Genomic_DNA"/>
</dbReference>
<dbReference type="NCBIfam" id="NF000985">
    <property type="entry name" value="PRK00103.1-3"/>
    <property type="match status" value="1"/>
</dbReference>
<dbReference type="Gene3D" id="3.40.1280.10">
    <property type="match status" value="1"/>
</dbReference>
<keyword evidence="1 6" id="KW-0698">rRNA processing</keyword>
<dbReference type="HAMAP" id="MF_00658">
    <property type="entry name" value="23SrRNA_methyltr_H"/>
    <property type="match status" value="1"/>
</dbReference>
<protein>
    <recommendedName>
        <fullName evidence="6">Ribosomal RNA large subunit methyltransferase H</fullName>
        <ecNumber evidence="6">2.1.1.177</ecNumber>
    </recommendedName>
    <alternativeName>
        <fullName evidence="6">23S rRNA (pseudouridine1915-N3)-methyltransferase</fullName>
    </alternativeName>
    <alternativeName>
        <fullName evidence="6">23S rRNA m3Psi1915 methyltransferase</fullName>
    </alternativeName>
    <alternativeName>
        <fullName evidence="6">rRNA (pseudouridine-N3-)-methyltransferase RlmH</fullName>
    </alternativeName>
</protein>
<evidence type="ECO:0000256" key="1">
    <source>
        <dbReference type="ARBA" id="ARBA00022552"/>
    </source>
</evidence>
<evidence type="ECO:0000256" key="6">
    <source>
        <dbReference type="HAMAP-Rule" id="MF_00658"/>
    </source>
</evidence>
<comment type="subunit">
    <text evidence="6">Homodimer.</text>
</comment>
<name>A0A841C8V5_9LACT</name>
<dbReference type="InterPro" id="IPR029026">
    <property type="entry name" value="tRNA_m1G_MTases_N"/>
</dbReference>
<dbReference type="Pfam" id="PF02590">
    <property type="entry name" value="SPOUT_MTase"/>
    <property type="match status" value="1"/>
</dbReference>
<dbReference type="Proteomes" id="UP000562464">
    <property type="component" value="Unassembled WGS sequence"/>
</dbReference>
<feature type="binding site" evidence="6">
    <location>
        <begin position="127"/>
        <end position="132"/>
    </location>
    <ligand>
        <name>S-adenosyl-L-methionine</name>
        <dbReference type="ChEBI" id="CHEBI:59789"/>
    </ligand>
</feature>